<protein>
    <submittedName>
        <fullName evidence="1">Uncharacterized protein</fullName>
    </submittedName>
</protein>
<name>A0A5E8C2B3_9ASCO</name>
<keyword evidence="2" id="KW-1185">Reference proteome</keyword>
<dbReference type="AlphaFoldDB" id="A0A5E8C2B3"/>
<dbReference type="RefSeq" id="XP_031856494.1">
    <property type="nucleotide sequence ID" value="XM_032000603.1"/>
</dbReference>
<dbReference type="EMBL" id="CABVLU010000005">
    <property type="protein sequence ID" value="VVT57827.1"/>
    <property type="molecule type" value="Genomic_DNA"/>
</dbReference>
<gene>
    <name evidence="1" type="ORF">SAPINGB_P005889</name>
</gene>
<evidence type="ECO:0000313" key="2">
    <source>
        <dbReference type="Proteomes" id="UP000398389"/>
    </source>
</evidence>
<organism evidence="1 2">
    <name type="scientific">Magnusiomyces paraingens</name>
    <dbReference type="NCBI Taxonomy" id="2606893"/>
    <lineage>
        <taxon>Eukaryota</taxon>
        <taxon>Fungi</taxon>
        <taxon>Dikarya</taxon>
        <taxon>Ascomycota</taxon>
        <taxon>Saccharomycotina</taxon>
        <taxon>Dipodascomycetes</taxon>
        <taxon>Dipodascales</taxon>
        <taxon>Dipodascaceae</taxon>
        <taxon>Magnusiomyces</taxon>
    </lineage>
</organism>
<reference evidence="1 2" key="1">
    <citation type="submission" date="2019-09" db="EMBL/GenBank/DDBJ databases">
        <authorList>
            <person name="Brejova B."/>
        </authorList>
    </citation>
    <scope>NUCLEOTIDE SEQUENCE [LARGE SCALE GENOMIC DNA]</scope>
</reference>
<dbReference type="GeneID" id="43584703"/>
<proteinExistence type="predicted"/>
<sequence>MKELLIADYDYLKFWSKQCYSAKLISDHSEKLSGKQWQNHCAFKLKNAFKAFKKKRHARIALTTFHLGHIALSAFSIGTFSPVGIAASVAAEALGDITLTVIFEELLQGLIEQGLEKFEITGELLATLTNEFYHNYEIVVKTLDEDEYYSYSDVRDILTYPDRL</sequence>
<accession>A0A5E8C2B3</accession>
<evidence type="ECO:0000313" key="1">
    <source>
        <dbReference type="EMBL" id="VVT57827.1"/>
    </source>
</evidence>
<dbReference type="Proteomes" id="UP000398389">
    <property type="component" value="Unassembled WGS sequence"/>
</dbReference>